<dbReference type="Gene3D" id="3.30.565.10">
    <property type="entry name" value="Histidine kinase-like ATPase, C-terminal domain"/>
    <property type="match status" value="1"/>
</dbReference>
<comment type="caution">
    <text evidence="1">The sequence shown here is derived from an EMBL/GenBank/DDBJ whole genome shotgun (WGS) entry which is preliminary data.</text>
</comment>
<feature type="non-terminal residue" evidence="1">
    <location>
        <position position="1"/>
    </location>
</feature>
<organism evidence="1 2">
    <name type="scientific">Megasphaera massiliensis</name>
    <dbReference type="NCBI Taxonomy" id="1232428"/>
    <lineage>
        <taxon>Bacteria</taxon>
        <taxon>Bacillati</taxon>
        <taxon>Bacillota</taxon>
        <taxon>Negativicutes</taxon>
        <taxon>Veillonellales</taxon>
        <taxon>Veillonellaceae</taxon>
        <taxon>Megasphaera</taxon>
    </lineage>
</organism>
<keyword evidence="1" id="KW-0418">Kinase</keyword>
<name>A0ABT1SW25_9FIRM</name>
<reference evidence="1 2" key="1">
    <citation type="submission" date="2022-06" db="EMBL/GenBank/DDBJ databases">
        <title>Isolation of gut microbiota from human fecal samples.</title>
        <authorList>
            <person name="Pamer E.G."/>
            <person name="Barat B."/>
            <person name="Waligurski E."/>
            <person name="Medina S."/>
            <person name="Paddock L."/>
            <person name="Mostad J."/>
        </authorList>
    </citation>
    <scope>NUCLEOTIDE SEQUENCE [LARGE SCALE GENOMIC DNA]</scope>
    <source>
        <strain evidence="1 2">DFI.1.1</strain>
    </source>
</reference>
<dbReference type="InterPro" id="IPR036890">
    <property type="entry name" value="HATPase_C_sf"/>
</dbReference>
<protein>
    <submittedName>
        <fullName evidence="1">Sensor histidine kinase</fullName>
    </submittedName>
</protein>
<evidence type="ECO:0000313" key="1">
    <source>
        <dbReference type="EMBL" id="MCQ5343833.1"/>
    </source>
</evidence>
<proteinExistence type="predicted"/>
<evidence type="ECO:0000313" key="2">
    <source>
        <dbReference type="Proteomes" id="UP001206692"/>
    </source>
</evidence>
<keyword evidence="2" id="KW-1185">Reference proteome</keyword>
<dbReference type="EMBL" id="JANGEW010000343">
    <property type="protein sequence ID" value="MCQ5343833.1"/>
    <property type="molecule type" value="Genomic_DNA"/>
</dbReference>
<dbReference type="Proteomes" id="UP001206692">
    <property type="component" value="Unassembled WGS sequence"/>
</dbReference>
<feature type="non-terminal residue" evidence="1">
    <location>
        <position position="68"/>
    </location>
</feature>
<gene>
    <name evidence="1" type="ORF">NE675_12530</name>
</gene>
<dbReference type="GO" id="GO:0016301">
    <property type="term" value="F:kinase activity"/>
    <property type="evidence" value="ECO:0007669"/>
    <property type="project" value="UniProtKB-KW"/>
</dbReference>
<dbReference type="SUPFAM" id="SSF55874">
    <property type="entry name" value="ATPase domain of HSP90 chaperone/DNA topoisomerase II/histidine kinase"/>
    <property type="match status" value="1"/>
</dbReference>
<keyword evidence="1" id="KW-0808">Transferase</keyword>
<sequence length="68" mass="7373">ADDGVGFSDARAEQARLDNHMGLVSMQEQTDVLNGTFSIDGQPGNGTTLTITLPLHLREEKEHEHTIG</sequence>
<accession>A0ABT1SW25</accession>